<accession>A0A0T5YT39</accession>
<feature type="binding site" evidence="14">
    <location>
        <begin position="73"/>
        <end position="76"/>
    </location>
    <ligand>
        <name>GTP</name>
        <dbReference type="ChEBI" id="CHEBI:37565"/>
        <label>1</label>
    </ligand>
</feature>
<feature type="transmembrane region" description="Helical" evidence="16">
    <location>
        <begin position="351"/>
        <end position="381"/>
    </location>
</feature>
<feature type="transmembrane region" description="Helical" evidence="16">
    <location>
        <begin position="439"/>
        <end position="459"/>
    </location>
</feature>
<evidence type="ECO:0000256" key="1">
    <source>
        <dbReference type="ARBA" id="ARBA00004429"/>
    </source>
</evidence>
<dbReference type="InterPro" id="IPR005225">
    <property type="entry name" value="Small_GTP-bd"/>
</dbReference>
<evidence type="ECO:0000256" key="12">
    <source>
        <dbReference type="ARBA" id="ARBA00023136"/>
    </source>
</evidence>
<evidence type="ECO:0000256" key="7">
    <source>
        <dbReference type="ARBA" id="ARBA00022741"/>
    </source>
</evidence>
<dbReference type="InterPro" id="IPR027417">
    <property type="entry name" value="P-loop_NTPase"/>
</dbReference>
<keyword evidence="2 16" id="KW-0813">Transport</keyword>
<evidence type="ECO:0000256" key="6">
    <source>
        <dbReference type="ARBA" id="ARBA00022692"/>
    </source>
</evidence>
<comment type="subcellular location">
    <subcellularLocation>
        <location evidence="1 16">Cell inner membrane</location>
        <topology evidence="1 16">Multi-pass membrane protein</topology>
    </subcellularLocation>
</comment>
<evidence type="ECO:0000256" key="3">
    <source>
        <dbReference type="ARBA" id="ARBA00022475"/>
    </source>
</evidence>
<evidence type="ECO:0000256" key="14">
    <source>
        <dbReference type="PIRSR" id="PIRSR603373-1"/>
    </source>
</evidence>
<evidence type="ECO:0000256" key="10">
    <source>
        <dbReference type="ARBA" id="ARBA00023065"/>
    </source>
</evidence>
<dbReference type="Proteomes" id="UP000051276">
    <property type="component" value="Unassembled WGS sequence"/>
</dbReference>
<dbReference type="InterPro" id="IPR011642">
    <property type="entry name" value="Gate_dom"/>
</dbReference>
<dbReference type="NCBIfam" id="TIGR00437">
    <property type="entry name" value="feoB"/>
    <property type="match status" value="1"/>
</dbReference>
<reference evidence="20 21" key="1">
    <citation type="submission" date="2015-11" db="EMBL/GenBank/DDBJ databases">
        <title>The genome of Candidatus Endoriftia persephone in Ridgeia piscesae and population structure of the North Eastern Pacific vestimentiferan symbionts.</title>
        <authorList>
            <person name="Perez M."/>
            <person name="Juniper K.S."/>
        </authorList>
    </citation>
    <scope>NUCLEOTIDE SEQUENCE [LARGE SCALE GENOMIC DNA]</scope>
    <source>
        <strain evidence="19">Ind10</strain>
        <strain evidence="18">Ind11</strain>
    </source>
</reference>
<feature type="binding site" evidence="15">
    <location>
        <position position="41"/>
    </location>
    <ligand>
        <name>Mg(2+)</name>
        <dbReference type="ChEBI" id="CHEBI:18420"/>
        <label>2</label>
    </ligand>
</feature>
<dbReference type="Gene3D" id="1.10.287.1770">
    <property type="match status" value="1"/>
</dbReference>
<dbReference type="InterPro" id="IPR011640">
    <property type="entry name" value="Fe2_transport_prot_B_C"/>
</dbReference>
<keyword evidence="10" id="KW-0406">Ion transport</keyword>
<evidence type="ECO:0000313" key="20">
    <source>
        <dbReference type="Proteomes" id="UP000051276"/>
    </source>
</evidence>
<dbReference type="GO" id="GO:0015093">
    <property type="term" value="F:ferrous iron transmembrane transporter activity"/>
    <property type="evidence" value="ECO:0007669"/>
    <property type="project" value="UniProtKB-UniRule"/>
</dbReference>
<feature type="binding site" evidence="15">
    <location>
        <position position="38"/>
    </location>
    <ligand>
        <name>Mg(2+)</name>
        <dbReference type="ChEBI" id="CHEBI:18420"/>
        <label>2</label>
    </ligand>
</feature>
<dbReference type="Proteomes" id="UP000051634">
    <property type="component" value="Unassembled WGS sequence"/>
</dbReference>
<dbReference type="FunFam" id="3.40.50.300:FF:000426">
    <property type="entry name" value="Ferrous iron transport protein B"/>
    <property type="match status" value="1"/>
</dbReference>
<comment type="similarity">
    <text evidence="16">Belongs to the TRAFAC class TrmE-Era-EngA-EngB-Septin-like GTPase superfamily. FeoB GTPase (TC 9.A.8) family.</text>
</comment>
<feature type="transmembrane region" description="Helical" evidence="16">
    <location>
        <begin position="295"/>
        <end position="317"/>
    </location>
</feature>
<feature type="binding site" evidence="15">
    <location>
        <position position="39"/>
    </location>
    <ligand>
        <name>Mg(2+)</name>
        <dbReference type="ChEBI" id="CHEBI:18420"/>
        <label>2</label>
    </ligand>
</feature>
<dbReference type="InterPro" id="IPR041069">
    <property type="entry name" value="FeoB_Cyto"/>
</dbReference>
<evidence type="ECO:0000313" key="21">
    <source>
        <dbReference type="Proteomes" id="UP000051634"/>
    </source>
</evidence>
<dbReference type="CDD" id="cd01879">
    <property type="entry name" value="FeoB"/>
    <property type="match status" value="1"/>
</dbReference>
<dbReference type="PANTHER" id="PTHR43185">
    <property type="entry name" value="FERROUS IRON TRANSPORT PROTEIN B"/>
    <property type="match status" value="1"/>
</dbReference>
<dbReference type="NCBIfam" id="TIGR00231">
    <property type="entry name" value="small_GTP"/>
    <property type="match status" value="1"/>
</dbReference>
<keyword evidence="8 16" id="KW-1133">Transmembrane helix</keyword>
<keyword evidence="9 16" id="KW-0408">Iron</keyword>
<evidence type="ECO:0000313" key="18">
    <source>
        <dbReference type="EMBL" id="KRT53705.1"/>
    </source>
</evidence>
<dbReference type="PATRIC" id="fig|54398.3.peg.37"/>
<keyword evidence="15" id="KW-0460">Magnesium</keyword>
<dbReference type="PROSITE" id="PS51711">
    <property type="entry name" value="G_FEOB"/>
    <property type="match status" value="1"/>
</dbReference>
<feature type="transmembrane region" description="Helical" evidence="16">
    <location>
        <begin position="720"/>
        <end position="742"/>
    </location>
</feature>
<keyword evidence="3" id="KW-1003">Cell membrane</keyword>
<evidence type="ECO:0000256" key="2">
    <source>
        <dbReference type="ARBA" id="ARBA00022448"/>
    </source>
</evidence>
<comment type="caution">
    <text evidence="18">The sequence shown here is derived from an EMBL/GenBank/DDBJ whole genome shotgun (WGS) entry which is preliminary data.</text>
</comment>
<dbReference type="RefSeq" id="WP_057955500.1">
    <property type="nucleotide sequence ID" value="NZ_KQ556882.1"/>
</dbReference>
<feature type="transmembrane region" description="Helical" evidence="16">
    <location>
        <begin position="471"/>
        <end position="490"/>
    </location>
</feature>
<dbReference type="GO" id="GO:0005525">
    <property type="term" value="F:GTP binding"/>
    <property type="evidence" value="ECO:0007669"/>
    <property type="project" value="UniProtKB-KW"/>
</dbReference>
<evidence type="ECO:0000256" key="4">
    <source>
        <dbReference type="ARBA" id="ARBA00022496"/>
    </source>
</evidence>
<dbReference type="AlphaFoldDB" id="A0A0T5YT39"/>
<dbReference type="SUPFAM" id="SSF52540">
    <property type="entry name" value="P-loop containing nucleoside triphosphate hydrolases"/>
    <property type="match status" value="1"/>
</dbReference>
<dbReference type="InterPro" id="IPR003373">
    <property type="entry name" value="Fe2_transport_prot-B"/>
</dbReference>
<evidence type="ECO:0000256" key="8">
    <source>
        <dbReference type="ARBA" id="ARBA00022989"/>
    </source>
</evidence>
<keyword evidence="6 16" id="KW-0812">Transmembrane</keyword>
<protein>
    <recommendedName>
        <fullName evidence="13 16">Ferrous iron transport protein B</fullName>
    </recommendedName>
</protein>
<feature type="transmembrane region" description="Helical" evidence="16">
    <location>
        <begin position="754"/>
        <end position="774"/>
    </location>
</feature>
<dbReference type="EMBL" id="LMXI01000611">
    <property type="protein sequence ID" value="KRT57060.1"/>
    <property type="molecule type" value="Genomic_DNA"/>
</dbReference>
<keyword evidence="7 14" id="KW-0547">Nucleotide-binding</keyword>
<dbReference type="STRING" id="54398.Ga0074115_10136"/>
<evidence type="ECO:0000256" key="9">
    <source>
        <dbReference type="ARBA" id="ARBA00023004"/>
    </source>
</evidence>
<dbReference type="Pfam" id="PF07664">
    <property type="entry name" value="FeoB_C"/>
    <property type="match status" value="1"/>
</dbReference>
<keyword evidence="5" id="KW-0997">Cell inner membrane</keyword>
<dbReference type="Pfam" id="PF17910">
    <property type="entry name" value="FeoB_Cyto"/>
    <property type="match status" value="1"/>
</dbReference>
<evidence type="ECO:0000256" key="16">
    <source>
        <dbReference type="RuleBase" id="RU362098"/>
    </source>
</evidence>
<evidence type="ECO:0000256" key="13">
    <source>
        <dbReference type="NCBIfam" id="TIGR00437"/>
    </source>
</evidence>
<evidence type="ECO:0000313" key="19">
    <source>
        <dbReference type="EMBL" id="KRT57060.1"/>
    </source>
</evidence>
<dbReference type="Gene3D" id="3.40.50.300">
    <property type="entry name" value="P-loop containing nucleotide triphosphate hydrolases"/>
    <property type="match status" value="1"/>
</dbReference>
<gene>
    <name evidence="18" type="ORF">Ga0074115_10136</name>
    <name evidence="19" type="ORF">Ga0076813_10833</name>
</gene>
<organism evidence="18 21">
    <name type="scientific">endosymbiont of Ridgeia piscesae</name>
    <dbReference type="NCBI Taxonomy" id="54398"/>
    <lineage>
        <taxon>Bacteria</taxon>
        <taxon>Pseudomonadati</taxon>
        <taxon>Pseudomonadota</taxon>
        <taxon>Gammaproteobacteria</taxon>
        <taxon>sulfur-oxidizing symbionts</taxon>
    </lineage>
</organism>
<proteinExistence type="inferred from homology"/>
<keyword evidence="11 14" id="KW-0342">GTP-binding</keyword>
<feature type="binding site" evidence="14">
    <location>
        <begin position="133"/>
        <end position="136"/>
    </location>
    <ligand>
        <name>GTP</name>
        <dbReference type="ChEBI" id="CHEBI:37565"/>
        <label>1</label>
    </ligand>
</feature>
<evidence type="ECO:0000256" key="11">
    <source>
        <dbReference type="ARBA" id="ARBA00023134"/>
    </source>
</evidence>
<dbReference type="EMBL" id="LDXT01000095">
    <property type="protein sequence ID" value="KRT53705.1"/>
    <property type="molecule type" value="Genomic_DNA"/>
</dbReference>
<keyword evidence="4 16" id="KW-0410">Iron transport</keyword>
<feature type="transmembrane region" description="Helical" evidence="16">
    <location>
        <begin position="692"/>
        <end position="713"/>
    </location>
</feature>
<feature type="binding site" evidence="14">
    <location>
        <begin position="52"/>
        <end position="56"/>
    </location>
    <ligand>
        <name>GTP</name>
        <dbReference type="ChEBI" id="CHEBI:37565"/>
        <label>1</label>
    </ligand>
</feature>
<dbReference type="Pfam" id="PF07670">
    <property type="entry name" value="Gate"/>
    <property type="match status" value="2"/>
</dbReference>
<evidence type="ECO:0000259" key="17">
    <source>
        <dbReference type="PROSITE" id="PS51711"/>
    </source>
</evidence>
<dbReference type="InterPro" id="IPR050860">
    <property type="entry name" value="FeoB_GTPase"/>
</dbReference>
<keyword evidence="21" id="KW-1185">Reference proteome</keyword>
<dbReference type="PANTHER" id="PTHR43185:SF1">
    <property type="entry name" value="FE(2+) TRANSPORTER FEOB"/>
    <property type="match status" value="1"/>
</dbReference>
<name>A0A0T5YT39_9GAMM</name>
<feature type="binding site" evidence="15">
    <location>
        <position position="42"/>
    </location>
    <ligand>
        <name>Mg(2+)</name>
        <dbReference type="ChEBI" id="CHEBI:18420"/>
        <label>2</label>
    </ligand>
</feature>
<sequence length="787" mass="85032">MGCSECGDGRSKPRSGGESRLTIALAGNPNCGKSALFNALTGIRQKTGNWPGVTVDRKEGRFSLDGEEVSVIDLPGIYSLDATTLDEQVTRDYLLSGDADLIVNIIDASNLERNLYFTVQMLEMGVPVLIALNMMDVARKRGICIDTEKLSEETGCPVIPIVAVSGEGLEQLKQGVTQLRRGELSGGFALAHDEAVEQALSDLDPLMHGQHKTAKRRWLLLKMLEGDSFALDQADDALKQKVAEWQQAIEQRAGEETDIHIADSRYGHAHALSQTVLKEQGRVGKTLSDRIDRVVLSRILGIPVFLAVMYLMFLFAINIGGAFIDFFDGIAGAIFVDGLGHWLSQLGLPEWLVVVLADGAGGGIQVVATFIPIIAALYLFLSVVEDTGYMARAAFVMDRFMRSIGLPGKAFVPLIVGFGCNVPAVMATRTLENERERKLTILMNPFMSCGARLPVYVLFATAFFPANGQNLVFGLYLIGIVVAILTGLIMKKTLLSGESTGFMMELPPYHLPTLKGVALRTWDRVRLFIKEAGRVIVLMVLAINVLNSLGTDGSFGNEDSEHSALSAVSKTLTPLFSPMGIEQENWPATVGIFTGVLAKEAVVGTLDSIYTSLARQEAGDTGGGEPFDFWAAIAEAAATVPENLGEVKNQLLDPLGLQVGDLSDARRAAQKQEVEVDVFGAMAARFDGQAGAFAYLLFILLYFPCVATIGAIVREAGSAWAAFVAAWTTGVAYVSASLFYQIASYSLHPASSTAWISSLLLLVAMVIVGLRIWARRDLRALLRRVRA</sequence>
<comment type="function">
    <text evidence="16">Probable transporter of a GTP-driven Fe(2+) uptake system.</text>
</comment>
<dbReference type="GO" id="GO:0046872">
    <property type="term" value="F:metal ion binding"/>
    <property type="evidence" value="ECO:0007669"/>
    <property type="project" value="UniProtKB-KW"/>
</dbReference>
<feature type="domain" description="FeoB-type G" evidence="17">
    <location>
        <begin position="20"/>
        <end position="182"/>
    </location>
</feature>
<dbReference type="Pfam" id="PF02421">
    <property type="entry name" value="FeoB_N"/>
    <property type="match status" value="1"/>
</dbReference>
<evidence type="ECO:0000256" key="15">
    <source>
        <dbReference type="PIRSR" id="PIRSR603373-2"/>
    </source>
</evidence>
<dbReference type="GO" id="GO:0005886">
    <property type="term" value="C:plasma membrane"/>
    <property type="evidence" value="ECO:0007669"/>
    <property type="project" value="UniProtKB-SubCell"/>
</dbReference>
<dbReference type="InterPro" id="IPR030389">
    <property type="entry name" value="G_FEOB_dom"/>
</dbReference>
<keyword evidence="12 16" id="KW-0472">Membrane</keyword>
<feature type="transmembrane region" description="Helical" evidence="16">
    <location>
        <begin position="410"/>
        <end position="427"/>
    </location>
</feature>
<dbReference type="OrthoDB" id="9809127at2"/>
<feature type="binding site" evidence="14">
    <location>
        <begin position="27"/>
        <end position="34"/>
    </location>
    <ligand>
        <name>GTP</name>
        <dbReference type="ChEBI" id="CHEBI:37565"/>
        <label>1</label>
    </ligand>
</feature>
<keyword evidence="15" id="KW-0479">Metal-binding</keyword>
<evidence type="ECO:0000256" key="5">
    <source>
        <dbReference type="ARBA" id="ARBA00022519"/>
    </source>
</evidence>
<dbReference type="NCBIfam" id="NF007105">
    <property type="entry name" value="PRK09554.1"/>
    <property type="match status" value="1"/>
</dbReference>